<dbReference type="PRINTS" id="PR00081">
    <property type="entry name" value="GDHRDH"/>
</dbReference>
<name>A0AAD5T4M2_9FUNG</name>
<evidence type="ECO:0000256" key="1">
    <source>
        <dbReference type="ARBA" id="ARBA00006484"/>
    </source>
</evidence>
<dbReference type="Gene3D" id="3.40.50.720">
    <property type="entry name" value="NAD(P)-binding Rossmann-like Domain"/>
    <property type="match status" value="1"/>
</dbReference>
<sequence length="262" mass="27048">MSYKTSAALAPLQTDLQGKVALVTGASRGIGRAIAIKLASLGAKVVVNYSSNKAAADQVVAEIASLGSEAIAIQGNVAIEEDANNIVQETLASFNQIDVLVNNAGVSSSTAITETTTEAYRRIVGVTVDGTFFVTRAAVPHIKENGSIINFSSVMARSPFPNYSVYVLAKAAIEGFTRALSVELGPRQIRVNTISPGITETDMAAAAGDHFRAIGTNGTVFKRIGTPEDIAETAAFLAVPRSGAWVTGSNIFSNGGLGGASL</sequence>
<dbReference type="Proteomes" id="UP001211907">
    <property type="component" value="Unassembled WGS sequence"/>
</dbReference>
<accession>A0AAD5T4M2</accession>
<comment type="similarity">
    <text evidence="1">Belongs to the short-chain dehydrogenases/reductases (SDR) family.</text>
</comment>
<reference evidence="3" key="1">
    <citation type="submission" date="2020-05" db="EMBL/GenBank/DDBJ databases">
        <title>Phylogenomic resolution of chytrid fungi.</title>
        <authorList>
            <person name="Stajich J.E."/>
            <person name="Amses K."/>
            <person name="Simmons R."/>
            <person name="Seto K."/>
            <person name="Myers J."/>
            <person name="Bonds A."/>
            <person name="Quandt C.A."/>
            <person name="Barry K."/>
            <person name="Liu P."/>
            <person name="Grigoriev I."/>
            <person name="Longcore J.E."/>
            <person name="James T.Y."/>
        </authorList>
    </citation>
    <scope>NUCLEOTIDE SEQUENCE</scope>
    <source>
        <strain evidence="3">JEL0513</strain>
    </source>
</reference>
<evidence type="ECO:0000256" key="2">
    <source>
        <dbReference type="ARBA" id="ARBA00023002"/>
    </source>
</evidence>
<dbReference type="Pfam" id="PF13561">
    <property type="entry name" value="adh_short_C2"/>
    <property type="match status" value="1"/>
</dbReference>
<organism evidence="3 4">
    <name type="scientific">Physocladia obscura</name>
    <dbReference type="NCBI Taxonomy" id="109957"/>
    <lineage>
        <taxon>Eukaryota</taxon>
        <taxon>Fungi</taxon>
        <taxon>Fungi incertae sedis</taxon>
        <taxon>Chytridiomycota</taxon>
        <taxon>Chytridiomycota incertae sedis</taxon>
        <taxon>Chytridiomycetes</taxon>
        <taxon>Chytridiales</taxon>
        <taxon>Chytriomycetaceae</taxon>
        <taxon>Physocladia</taxon>
    </lineage>
</organism>
<comment type="caution">
    <text evidence="3">The sequence shown here is derived from an EMBL/GenBank/DDBJ whole genome shotgun (WGS) entry which is preliminary data.</text>
</comment>
<dbReference type="PANTHER" id="PTHR43639">
    <property type="entry name" value="OXIDOREDUCTASE, SHORT-CHAIN DEHYDROGENASE/REDUCTASE FAMILY (AFU_ORTHOLOGUE AFUA_5G02870)"/>
    <property type="match status" value="1"/>
</dbReference>
<keyword evidence="2" id="KW-0560">Oxidoreductase</keyword>
<keyword evidence="4" id="KW-1185">Reference proteome</keyword>
<dbReference type="InterPro" id="IPR002347">
    <property type="entry name" value="SDR_fam"/>
</dbReference>
<evidence type="ECO:0000313" key="3">
    <source>
        <dbReference type="EMBL" id="KAJ3130774.1"/>
    </source>
</evidence>
<evidence type="ECO:0000313" key="4">
    <source>
        <dbReference type="Proteomes" id="UP001211907"/>
    </source>
</evidence>
<proteinExistence type="inferred from homology"/>
<dbReference type="AlphaFoldDB" id="A0AAD5T4M2"/>
<gene>
    <name evidence="3" type="ORF">HK100_007521</name>
</gene>
<dbReference type="GO" id="GO:0016491">
    <property type="term" value="F:oxidoreductase activity"/>
    <property type="evidence" value="ECO:0007669"/>
    <property type="project" value="UniProtKB-KW"/>
</dbReference>
<dbReference type="FunFam" id="3.40.50.720:FF:000084">
    <property type="entry name" value="Short-chain dehydrogenase reductase"/>
    <property type="match status" value="1"/>
</dbReference>
<dbReference type="PANTHER" id="PTHR43639:SF1">
    <property type="entry name" value="SHORT-CHAIN DEHYDROGENASE_REDUCTASE FAMILY PROTEIN"/>
    <property type="match status" value="1"/>
</dbReference>
<dbReference type="EMBL" id="JADGJH010000355">
    <property type="protein sequence ID" value="KAJ3130774.1"/>
    <property type="molecule type" value="Genomic_DNA"/>
</dbReference>
<dbReference type="SUPFAM" id="SSF51735">
    <property type="entry name" value="NAD(P)-binding Rossmann-fold domains"/>
    <property type="match status" value="1"/>
</dbReference>
<protein>
    <submittedName>
        <fullName evidence="3">Uncharacterized protein</fullName>
    </submittedName>
</protein>
<dbReference type="PRINTS" id="PR00080">
    <property type="entry name" value="SDRFAMILY"/>
</dbReference>
<dbReference type="InterPro" id="IPR036291">
    <property type="entry name" value="NAD(P)-bd_dom_sf"/>
</dbReference>